<dbReference type="SUPFAM" id="SSF63748">
    <property type="entry name" value="Tudor/PWWP/MBT"/>
    <property type="match status" value="1"/>
</dbReference>
<feature type="region of interest" description="Disordered" evidence="1">
    <location>
        <begin position="134"/>
        <end position="181"/>
    </location>
</feature>
<dbReference type="CDD" id="cd05162">
    <property type="entry name" value="PWWP"/>
    <property type="match status" value="1"/>
</dbReference>
<evidence type="ECO:0000256" key="1">
    <source>
        <dbReference type="SAM" id="MobiDB-lite"/>
    </source>
</evidence>
<proteinExistence type="predicted"/>
<keyword evidence="4" id="KW-1185">Reference proteome</keyword>
<feature type="domain" description="PWWP" evidence="2">
    <location>
        <begin position="18"/>
        <end position="36"/>
    </location>
</feature>
<dbReference type="Gene3D" id="3.30.390.110">
    <property type="match status" value="1"/>
</dbReference>
<dbReference type="InterPro" id="IPR044679">
    <property type="entry name" value="PWWP2-like"/>
</dbReference>
<dbReference type="InterPro" id="IPR029004">
    <property type="entry name" value="Ribosomal_eL28/Mak16"/>
</dbReference>
<organism evidence="3 4">
    <name type="scientific">Hevea brasiliensis</name>
    <name type="common">Para rubber tree</name>
    <name type="synonym">Siphonia brasiliensis</name>
    <dbReference type="NCBI Taxonomy" id="3981"/>
    <lineage>
        <taxon>Eukaryota</taxon>
        <taxon>Viridiplantae</taxon>
        <taxon>Streptophyta</taxon>
        <taxon>Embryophyta</taxon>
        <taxon>Tracheophyta</taxon>
        <taxon>Spermatophyta</taxon>
        <taxon>Magnoliopsida</taxon>
        <taxon>eudicotyledons</taxon>
        <taxon>Gunneridae</taxon>
        <taxon>Pentapetalae</taxon>
        <taxon>rosids</taxon>
        <taxon>fabids</taxon>
        <taxon>Malpighiales</taxon>
        <taxon>Euphorbiaceae</taxon>
        <taxon>Crotonoideae</taxon>
        <taxon>Micrandreae</taxon>
        <taxon>Hevea</taxon>
    </lineage>
</organism>
<protein>
    <recommendedName>
        <fullName evidence="2">PWWP domain-containing protein</fullName>
    </recommendedName>
</protein>
<evidence type="ECO:0000313" key="4">
    <source>
        <dbReference type="Proteomes" id="UP000467840"/>
    </source>
</evidence>
<comment type="caution">
    <text evidence="3">The sequence shown here is derived from an EMBL/GenBank/DDBJ whole genome shotgun (WGS) entry which is preliminary data.</text>
</comment>
<reference evidence="3 4" key="1">
    <citation type="journal article" date="2020" name="Mol. Plant">
        <title>The Chromosome-Based Rubber Tree Genome Provides New Insights into Spurge Genome Evolution and Rubber Biosynthesis.</title>
        <authorList>
            <person name="Liu J."/>
            <person name="Shi C."/>
            <person name="Shi C.C."/>
            <person name="Li W."/>
            <person name="Zhang Q.J."/>
            <person name="Zhang Y."/>
            <person name="Li K."/>
            <person name="Lu H.F."/>
            <person name="Shi C."/>
            <person name="Zhu S.T."/>
            <person name="Xiao Z.Y."/>
            <person name="Nan H."/>
            <person name="Yue Y."/>
            <person name="Zhu X.G."/>
            <person name="Wu Y."/>
            <person name="Hong X.N."/>
            <person name="Fan G.Y."/>
            <person name="Tong Y."/>
            <person name="Zhang D."/>
            <person name="Mao C.L."/>
            <person name="Liu Y.L."/>
            <person name="Hao S.J."/>
            <person name="Liu W.Q."/>
            <person name="Lv M.Q."/>
            <person name="Zhang H.B."/>
            <person name="Liu Y."/>
            <person name="Hu-Tang G.R."/>
            <person name="Wang J.P."/>
            <person name="Wang J.H."/>
            <person name="Sun Y.H."/>
            <person name="Ni S.B."/>
            <person name="Chen W.B."/>
            <person name="Zhang X.C."/>
            <person name="Jiao Y.N."/>
            <person name="Eichler E.E."/>
            <person name="Li G.H."/>
            <person name="Liu X."/>
            <person name="Gao L.Z."/>
        </authorList>
    </citation>
    <scope>NUCLEOTIDE SEQUENCE [LARGE SCALE GENOMIC DNA]</scope>
    <source>
        <strain evidence="4">cv. GT1</strain>
        <tissue evidence="3">Leaf</tissue>
    </source>
</reference>
<gene>
    <name evidence="3" type="ORF">GH714_035955</name>
</gene>
<name>A0A6A6NEG9_HEVBR</name>
<sequence>MGSSDEPNSNSKTIDASVGGLVWVRRRNGSWWPGRIMVLTRFRRVVWFLQDQALPLNSSAERMPAWTGIILKNLRGEGISMWGIDECIEKAKANAANGNKKTVKYARREDAILHALEIENARLGKDRVDFFSRTNNSGGELGSSAKELPSMSGSGKEDVDMTEERKEKKNPNDSEDDGTEGIKRMRGLEDLGIVVGDSNAVNCLSNGSPINGSKGYSSMKRKRSQVANVHEFLKRKNRRRPLTKVLECTAMVSVPVICDQLPNSSGSPLNGLSDSKVSGIDSNECRKNISVVVNNNSESTGISCDNGASLNPIEHAYDASHINSKLKKESDVPVVSEFVENDSSDKLFDVPFGEEKHSAGIHEMITCKFTVYNFRSLGMSSWFVSYVCVFLRKASSWCIGEASSQSSQAEAVSLKNEVLNESGSTSSAATHVNNISQRIEKATECSIGSLMSKLNGKAIVGRPLTVEVLDDGYCDLIMSSNECDPTHAPALEAAELRHAAMQNSESGRITAKHMTMQRIFHQGRSVSYGNSTWAVDMGDSEEEQLILVKQFGRGSAGIQFSKESNNLYNLNSYKHSGLANKKTVSIQPGKDQSVVLATTKTKKQNKPAALLHKSVMKKEFRRMTKAVETRPDLKKAALARLSVVHRSLKVAKSGVKKRNRQVQRLSIRK</sequence>
<dbReference type="Proteomes" id="UP000467840">
    <property type="component" value="Chromosome 11"/>
</dbReference>
<evidence type="ECO:0000313" key="3">
    <source>
        <dbReference type="EMBL" id="KAF2323536.1"/>
    </source>
</evidence>
<dbReference type="InterPro" id="IPR000313">
    <property type="entry name" value="PWWP_dom"/>
</dbReference>
<feature type="compositionally biased region" description="Basic and acidic residues" evidence="1">
    <location>
        <begin position="155"/>
        <end position="172"/>
    </location>
</feature>
<dbReference type="PROSITE" id="PS50812">
    <property type="entry name" value="PWWP"/>
    <property type="match status" value="1"/>
</dbReference>
<dbReference type="Pfam" id="PF01778">
    <property type="entry name" value="Ribosomal_L28e"/>
    <property type="match status" value="1"/>
</dbReference>
<dbReference type="EMBL" id="JAAGAX010000002">
    <property type="protein sequence ID" value="KAF2323536.1"/>
    <property type="molecule type" value="Genomic_DNA"/>
</dbReference>
<dbReference type="AlphaFoldDB" id="A0A6A6NEG9"/>
<dbReference type="PANTHER" id="PTHR33697">
    <property type="entry name" value="T17B22.17 PROTEIN-RELATED"/>
    <property type="match status" value="1"/>
</dbReference>
<dbReference type="PANTHER" id="PTHR33697:SF1">
    <property type="entry name" value="TUDOR_PWWP_MBT SUPERFAMILY PROTEIN"/>
    <property type="match status" value="1"/>
</dbReference>
<evidence type="ECO:0000259" key="2">
    <source>
        <dbReference type="PROSITE" id="PS50812"/>
    </source>
</evidence>
<accession>A0A6A6NEG9</accession>